<gene>
    <name evidence="1" type="ORF">REH74_008515</name>
</gene>
<evidence type="ECO:0000313" key="1">
    <source>
        <dbReference type="EMBL" id="MGI1897557.1"/>
    </source>
</evidence>
<name>A0ACC7R707_9VIBR</name>
<reference evidence="1" key="1">
    <citation type="submission" date="2024-11" db="EMBL/GenBank/DDBJ databases">
        <title>Identification of new Vibrio campbellii strains harboring the pVA1 plasmid isolated from Penaeus vannamei postlarvae affected by outbreaks of acute hepatopancreatic necrosis disease (AHPND) in Mexico.</title>
        <authorList>
            <person name="Gomez-Gil B."/>
            <person name="Enciso-Ibarra J."/>
        </authorList>
    </citation>
    <scope>NUCLEOTIDE SEQUENCE</scope>
    <source>
        <strain evidence="1">M270204</strain>
    </source>
</reference>
<proteinExistence type="predicted"/>
<dbReference type="Proteomes" id="UP001354073">
    <property type="component" value="Unassembled WGS sequence"/>
</dbReference>
<sequence>MTALVRYTKLLNFIEVKLNGIQITENSSNVKVAATLLSVVIDHAQGIRVLIEKGAYPSSSALLRVLFETYIRGMWLWKCADSRQVDAFINKDKVISKKGTKLFFKDLVDQVEKSHDFPKYLSEIQTRTWSGLNSLTHSGSIQIQNNFDGQTIRHCYGDQKIEEMIEFSMIVTCLAFGSLLDLSQYQESDELTEQLFEIIGL</sequence>
<evidence type="ECO:0000313" key="2">
    <source>
        <dbReference type="Proteomes" id="UP001354073"/>
    </source>
</evidence>
<dbReference type="EMBL" id="JAVHXJ020000027">
    <property type="protein sequence ID" value="MGI1897557.1"/>
    <property type="molecule type" value="Genomic_DNA"/>
</dbReference>
<accession>A0ACC7R707</accession>
<organism evidence="1 2">
    <name type="scientific">Vibrio campbellii</name>
    <dbReference type="NCBI Taxonomy" id="680"/>
    <lineage>
        <taxon>Bacteria</taxon>
        <taxon>Pseudomonadati</taxon>
        <taxon>Pseudomonadota</taxon>
        <taxon>Gammaproteobacteria</taxon>
        <taxon>Vibrionales</taxon>
        <taxon>Vibrionaceae</taxon>
        <taxon>Vibrio</taxon>
    </lineage>
</organism>
<comment type="caution">
    <text evidence="1">The sequence shown here is derived from an EMBL/GenBank/DDBJ whole genome shotgun (WGS) entry which is preliminary data.</text>
</comment>
<protein>
    <submittedName>
        <fullName evidence="1">DUF6988 family protein</fullName>
    </submittedName>
</protein>